<gene>
    <name evidence="1" type="ORF">MM415A01404_0014</name>
</gene>
<protein>
    <submittedName>
        <fullName evidence="1">Putative tail fiber protein</fullName>
    </submittedName>
</protein>
<dbReference type="EMBL" id="MT142250">
    <property type="protein sequence ID" value="QJA76895.1"/>
    <property type="molecule type" value="Genomic_DNA"/>
</dbReference>
<evidence type="ECO:0000313" key="1">
    <source>
        <dbReference type="EMBL" id="QJA76895.1"/>
    </source>
</evidence>
<proteinExistence type="predicted"/>
<accession>A0A6M3K6J6</accession>
<name>A0A6M3K6J6_9ZZZZ</name>
<sequence>MGVSFISGGGGGSQFYSYVDLPEISEPATCDANELRLWVEPFHGFSMFSYKDDGGMVRRIGDNVYVGVNNTGSTIPANTAVYAAGNDLDPLPAAVELAPAKADSSTTMPCIGVTVESIAAGAYGRYMATGILEDVDTSAFSVGDTVYVSKDTAGEFTATKPLYPNIPQEVGTILVDDATVGAALVVARAVGTGIIVGTDVPALNVTVTAKTDNYTVQTSDFGLDKVLTMSSATAKTFTLPSVDASNIGAIVTFVKLGAGQVTIDAADSDTIHDSAAGGTIYNATAAETYATVTLLLTSATTWNILSSSGFGWITT</sequence>
<dbReference type="AlphaFoldDB" id="A0A6M3K6J6"/>
<organism evidence="1">
    <name type="scientific">viral metagenome</name>
    <dbReference type="NCBI Taxonomy" id="1070528"/>
    <lineage>
        <taxon>unclassified sequences</taxon>
        <taxon>metagenomes</taxon>
        <taxon>organismal metagenomes</taxon>
    </lineage>
</organism>
<reference evidence="1" key="1">
    <citation type="submission" date="2020-03" db="EMBL/GenBank/DDBJ databases">
        <title>The deep terrestrial virosphere.</title>
        <authorList>
            <person name="Holmfeldt K."/>
            <person name="Nilsson E."/>
            <person name="Simone D."/>
            <person name="Lopez-Fernandez M."/>
            <person name="Wu X."/>
            <person name="de Brujin I."/>
            <person name="Lundin D."/>
            <person name="Andersson A."/>
            <person name="Bertilsson S."/>
            <person name="Dopson M."/>
        </authorList>
    </citation>
    <scope>NUCLEOTIDE SEQUENCE</scope>
    <source>
        <strain evidence="1">MM415A01404</strain>
    </source>
</reference>